<keyword evidence="2" id="KW-1185">Reference proteome</keyword>
<dbReference type="Proteomes" id="UP000494165">
    <property type="component" value="Unassembled WGS sequence"/>
</dbReference>
<reference evidence="1 2" key="1">
    <citation type="submission" date="2020-04" db="EMBL/GenBank/DDBJ databases">
        <authorList>
            <person name="Alioto T."/>
            <person name="Alioto T."/>
            <person name="Gomez Garrido J."/>
        </authorList>
    </citation>
    <scope>NUCLEOTIDE SEQUENCE [LARGE SCALE GENOMIC DNA]</scope>
</reference>
<feature type="non-terminal residue" evidence="1">
    <location>
        <position position="1"/>
    </location>
</feature>
<dbReference type="AlphaFoldDB" id="A0A8S1E519"/>
<name>A0A8S1E519_9INSE</name>
<evidence type="ECO:0000313" key="1">
    <source>
        <dbReference type="EMBL" id="CAB3388043.1"/>
    </source>
</evidence>
<sequence length="122" mass="12762">KEVSYLGGTLVVSVTWTLGGSGFIRPPARLGTGLTLTRCTCCRMLLGMRSREGSTFPLLRGLPTIARAGEKCAAMLEVDGSAAKKVDVTAASAEDAAECSKQLAGEVEDTDDVGDGRLRVNK</sequence>
<proteinExistence type="predicted"/>
<organism evidence="1 2">
    <name type="scientific">Cloeon dipterum</name>
    <dbReference type="NCBI Taxonomy" id="197152"/>
    <lineage>
        <taxon>Eukaryota</taxon>
        <taxon>Metazoa</taxon>
        <taxon>Ecdysozoa</taxon>
        <taxon>Arthropoda</taxon>
        <taxon>Hexapoda</taxon>
        <taxon>Insecta</taxon>
        <taxon>Pterygota</taxon>
        <taxon>Palaeoptera</taxon>
        <taxon>Ephemeroptera</taxon>
        <taxon>Pisciforma</taxon>
        <taxon>Baetidae</taxon>
        <taxon>Cloeon</taxon>
    </lineage>
</organism>
<gene>
    <name evidence="1" type="ORF">CLODIP_2_CD12247</name>
</gene>
<protein>
    <submittedName>
        <fullName evidence="1">Uncharacterized protein</fullName>
    </submittedName>
</protein>
<evidence type="ECO:0000313" key="2">
    <source>
        <dbReference type="Proteomes" id="UP000494165"/>
    </source>
</evidence>
<comment type="caution">
    <text evidence="1">The sequence shown here is derived from an EMBL/GenBank/DDBJ whole genome shotgun (WGS) entry which is preliminary data.</text>
</comment>
<dbReference type="EMBL" id="CADEPI010000682">
    <property type="protein sequence ID" value="CAB3388043.1"/>
    <property type="molecule type" value="Genomic_DNA"/>
</dbReference>
<accession>A0A8S1E519</accession>